<accession>A0A916Y3E9</accession>
<proteinExistence type="predicted"/>
<name>A0A916Y3E9_9FLAO</name>
<comment type="caution">
    <text evidence="2">The sequence shown here is derived from an EMBL/GenBank/DDBJ whole genome shotgun (WGS) entry which is preliminary data.</text>
</comment>
<sequence>MKKFIPIFIGIVSLLVLTSCSHRLADTWRVTHYEIQNSNFQTARVTNIGTMSFDNNNRGNKNLEFNFFNTQIRDVSPFSWDDSKTFIVIKSDNSDLSRTWKKVKNKSNYQKWVNEDTSDEKRIIILRK</sequence>
<evidence type="ECO:0000313" key="2">
    <source>
        <dbReference type="EMBL" id="GGD29300.1"/>
    </source>
</evidence>
<reference evidence="2" key="2">
    <citation type="submission" date="2020-09" db="EMBL/GenBank/DDBJ databases">
        <authorList>
            <person name="Sun Q."/>
            <person name="Zhou Y."/>
        </authorList>
    </citation>
    <scope>NUCLEOTIDE SEQUENCE</scope>
    <source>
        <strain evidence="2">CGMCC 1.12506</strain>
    </source>
</reference>
<protein>
    <recommendedName>
        <fullName evidence="4">Lipoprotein</fullName>
    </recommendedName>
</protein>
<evidence type="ECO:0000313" key="3">
    <source>
        <dbReference type="Proteomes" id="UP000625735"/>
    </source>
</evidence>
<dbReference type="RefSeq" id="WP_188362361.1">
    <property type="nucleotide sequence ID" value="NZ_BMFG01000007.1"/>
</dbReference>
<dbReference type="EMBL" id="BMFG01000007">
    <property type="protein sequence ID" value="GGD29300.1"/>
    <property type="molecule type" value="Genomic_DNA"/>
</dbReference>
<dbReference type="AlphaFoldDB" id="A0A916Y3E9"/>
<keyword evidence="1" id="KW-0732">Signal</keyword>
<gene>
    <name evidence="2" type="ORF">GCM10011343_19310</name>
</gene>
<keyword evidence="3" id="KW-1185">Reference proteome</keyword>
<dbReference type="Proteomes" id="UP000625735">
    <property type="component" value="Unassembled WGS sequence"/>
</dbReference>
<evidence type="ECO:0008006" key="4">
    <source>
        <dbReference type="Google" id="ProtNLM"/>
    </source>
</evidence>
<organism evidence="2 3">
    <name type="scientific">Flavobacterium orientale</name>
    <dbReference type="NCBI Taxonomy" id="1756020"/>
    <lineage>
        <taxon>Bacteria</taxon>
        <taxon>Pseudomonadati</taxon>
        <taxon>Bacteroidota</taxon>
        <taxon>Flavobacteriia</taxon>
        <taxon>Flavobacteriales</taxon>
        <taxon>Flavobacteriaceae</taxon>
        <taxon>Flavobacterium</taxon>
    </lineage>
</organism>
<reference evidence="2" key="1">
    <citation type="journal article" date="2014" name="Int. J. Syst. Evol. Microbiol.">
        <title>Complete genome sequence of Corynebacterium casei LMG S-19264T (=DSM 44701T), isolated from a smear-ripened cheese.</title>
        <authorList>
            <consortium name="US DOE Joint Genome Institute (JGI-PGF)"/>
            <person name="Walter F."/>
            <person name="Albersmeier A."/>
            <person name="Kalinowski J."/>
            <person name="Ruckert C."/>
        </authorList>
    </citation>
    <scope>NUCLEOTIDE SEQUENCE</scope>
    <source>
        <strain evidence="2">CGMCC 1.12506</strain>
    </source>
</reference>
<evidence type="ECO:0000256" key="1">
    <source>
        <dbReference type="SAM" id="SignalP"/>
    </source>
</evidence>
<feature type="chain" id="PRO_5037157125" description="Lipoprotein" evidence="1">
    <location>
        <begin position="26"/>
        <end position="128"/>
    </location>
</feature>
<dbReference type="PROSITE" id="PS51257">
    <property type="entry name" value="PROKAR_LIPOPROTEIN"/>
    <property type="match status" value="1"/>
</dbReference>
<feature type="signal peptide" evidence="1">
    <location>
        <begin position="1"/>
        <end position="25"/>
    </location>
</feature>